<dbReference type="SUPFAM" id="SSF52540">
    <property type="entry name" value="P-loop containing nucleoside triphosphate hydrolases"/>
    <property type="match status" value="1"/>
</dbReference>
<gene>
    <name evidence="4" type="ORF">C8D93_10489</name>
</gene>
<dbReference type="SMART" id="SM00044">
    <property type="entry name" value="CYCc"/>
    <property type="match status" value="1"/>
</dbReference>
<keyword evidence="1" id="KW-0547">Nucleotide-binding</keyword>
<dbReference type="OrthoDB" id="9816555at2"/>
<feature type="domain" description="Guanylate cyclase" evidence="3">
    <location>
        <begin position="61"/>
        <end position="193"/>
    </location>
</feature>
<dbReference type="GO" id="GO:0035556">
    <property type="term" value="P:intracellular signal transduction"/>
    <property type="evidence" value="ECO:0007669"/>
    <property type="project" value="InterPro"/>
</dbReference>
<dbReference type="InterPro" id="IPR027417">
    <property type="entry name" value="P-loop_NTPase"/>
</dbReference>
<dbReference type="InterPro" id="IPR003593">
    <property type="entry name" value="AAA+_ATPase"/>
</dbReference>
<accession>A0A318EI51</accession>
<organism evidence="4 5">
    <name type="scientific">Sinimarinibacterium flocculans</name>
    <dbReference type="NCBI Taxonomy" id="985250"/>
    <lineage>
        <taxon>Bacteria</taxon>
        <taxon>Pseudomonadati</taxon>
        <taxon>Pseudomonadota</taxon>
        <taxon>Gammaproteobacteria</taxon>
        <taxon>Nevskiales</taxon>
        <taxon>Nevskiaceae</taxon>
        <taxon>Sinimarinibacterium</taxon>
    </lineage>
</organism>
<keyword evidence="2" id="KW-0067">ATP-binding</keyword>
<dbReference type="Pfam" id="PF13191">
    <property type="entry name" value="AAA_16"/>
    <property type="match status" value="1"/>
</dbReference>
<protein>
    <submittedName>
        <fullName evidence="4">Adenylate cyclase</fullName>
    </submittedName>
</protein>
<evidence type="ECO:0000259" key="3">
    <source>
        <dbReference type="PROSITE" id="PS50125"/>
    </source>
</evidence>
<dbReference type="Gene3D" id="3.40.50.300">
    <property type="entry name" value="P-loop containing nucleotide triphosphate hydrolases"/>
    <property type="match status" value="1"/>
</dbReference>
<dbReference type="RefSeq" id="WP_110264895.1">
    <property type="nucleotide sequence ID" value="NZ_CAKZQT010000022.1"/>
</dbReference>
<dbReference type="InterPro" id="IPR011990">
    <property type="entry name" value="TPR-like_helical_dom_sf"/>
</dbReference>
<dbReference type="SUPFAM" id="SSF55073">
    <property type="entry name" value="Nucleotide cyclase"/>
    <property type="match status" value="1"/>
</dbReference>
<dbReference type="SUPFAM" id="SSF48452">
    <property type="entry name" value="TPR-like"/>
    <property type="match status" value="1"/>
</dbReference>
<evidence type="ECO:0000313" key="5">
    <source>
        <dbReference type="Proteomes" id="UP000248330"/>
    </source>
</evidence>
<dbReference type="SMART" id="SM00382">
    <property type="entry name" value="AAA"/>
    <property type="match status" value="1"/>
</dbReference>
<dbReference type="InterPro" id="IPR001054">
    <property type="entry name" value="A/G_cyclase"/>
</dbReference>
<proteinExistence type="predicted"/>
<dbReference type="Pfam" id="PF00211">
    <property type="entry name" value="Guanylate_cyc"/>
    <property type="match status" value="1"/>
</dbReference>
<dbReference type="InterPro" id="IPR041664">
    <property type="entry name" value="AAA_16"/>
</dbReference>
<dbReference type="PANTHER" id="PTHR16305">
    <property type="entry name" value="TESTICULAR SOLUBLE ADENYLYL CYCLASE"/>
    <property type="match status" value="1"/>
</dbReference>
<dbReference type="EMBL" id="QICN01000004">
    <property type="protein sequence ID" value="PXV68394.1"/>
    <property type="molecule type" value="Genomic_DNA"/>
</dbReference>
<evidence type="ECO:0000256" key="2">
    <source>
        <dbReference type="ARBA" id="ARBA00022840"/>
    </source>
</evidence>
<sequence length="1083" mass="118100">MDQPGARQCGSCGTENPAGARFCNQCGSRLDAPARAAYTPAHLAGTLAQGAALQGERKRVTVLFADIKGSTRLAEQAGAELWHQVLDRFFGILARVVHTFEGTINQYTGDGIMALFGAPRALEDHAGHAAYAALQMQQEVRRYADELRLAHGLNLSMRVGLNSGEVVVGRIGDDLRHDYTAQGPTVNLAARVENICEPGLVYATCETARQIDDRFRLRNLGATQIPGVELPVEVFELEAAKSGLRTRLQRSLARSGSPFIGRDAELQRLTEALERARGGQGQVVTVVGNAGIGKSRLCHEFVRACERDGVKVHRSSGVPYASRLPMFPFRELLRSKLGVPDDAAPTDARRWIAGALLLESPDNAALLPPLFEFLGIGEHDDRTPDAAVTMQQRMLDELAQYLPCDEGPIILLIEDLHFLDHASEAFLPRLCEAVRGRACLLLMNHRNDYASEWLQPFVDEALPLTALRPAQLHRLASTLLGEDPSLEGVADIIVQRAAGNPYFVEEAVQALVDGGWLQGRPRAWTLRRPIDEWPLPDSVQALLAARIDRLPDALRARLQTAAVVGLEFDARILDALDASGDAEADLAALQDLGFVHDRDDGGSAFCHPLMQEVAYRGQLETRRRALHADLARLLASRCGGLDAEPSAGALAVALHWQRAGEWARAGAWNLTASRWLVSQDMPSTVEQARLALAHFDRAEESPEVLLGRIAARAALIRIAQFAPVGEETVERVYAEARALARRCGDVGADAELQISYGNELMHRGQVDAAAQIHEQAMDLCFAHGRAELINRFRVAVLITFNAAGRLRRIVEILDRAGGDWRTRAVDEENYLSRGFYGLMLAWMGRLQEASRHQQAAIEFAARGQRMASWIYASTVDLALLGGDDGGALMHTRTGLEQAEKFGSPFFRAVALRAHGLALSLNGRHAEALALLHEALPLVAKGALAHQFEANLLATLAQAQLAAGDEIAAEASARAARRSAQGAGSRIWEIAAWLAWLRLPTTAERRSEAVEGLQRVEALIDFCGAEGFRPWWHLARAHWATDAAVARSECRHARSAFLAIGAQVHAARLAQADTQERTGMRESA</sequence>
<dbReference type="Proteomes" id="UP000248330">
    <property type="component" value="Unassembled WGS sequence"/>
</dbReference>
<dbReference type="GO" id="GO:0005524">
    <property type="term" value="F:ATP binding"/>
    <property type="evidence" value="ECO:0007669"/>
    <property type="project" value="UniProtKB-KW"/>
</dbReference>
<dbReference type="GO" id="GO:0009190">
    <property type="term" value="P:cyclic nucleotide biosynthetic process"/>
    <property type="evidence" value="ECO:0007669"/>
    <property type="project" value="InterPro"/>
</dbReference>
<evidence type="ECO:0000313" key="4">
    <source>
        <dbReference type="EMBL" id="PXV68394.1"/>
    </source>
</evidence>
<dbReference type="PROSITE" id="PS50125">
    <property type="entry name" value="GUANYLATE_CYCLASE_2"/>
    <property type="match status" value="1"/>
</dbReference>
<name>A0A318EI51_9GAMM</name>
<dbReference type="GO" id="GO:0004016">
    <property type="term" value="F:adenylate cyclase activity"/>
    <property type="evidence" value="ECO:0007669"/>
    <property type="project" value="TreeGrafter"/>
</dbReference>
<dbReference type="InterPro" id="IPR055999">
    <property type="entry name" value="DUF7577"/>
</dbReference>
<evidence type="ECO:0000256" key="1">
    <source>
        <dbReference type="ARBA" id="ARBA00022741"/>
    </source>
</evidence>
<keyword evidence="5" id="KW-1185">Reference proteome</keyword>
<dbReference type="GO" id="GO:0005737">
    <property type="term" value="C:cytoplasm"/>
    <property type="evidence" value="ECO:0007669"/>
    <property type="project" value="TreeGrafter"/>
</dbReference>
<comment type="caution">
    <text evidence="4">The sequence shown here is derived from an EMBL/GenBank/DDBJ whole genome shotgun (WGS) entry which is preliminary data.</text>
</comment>
<dbReference type="PANTHER" id="PTHR16305:SF28">
    <property type="entry name" value="GUANYLATE CYCLASE DOMAIN-CONTAINING PROTEIN"/>
    <property type="match status" value="1"/>
</dbReference>
<dbReference type="Pfam" id="PF24463">
    <property type="entry name" value="DUF7577"/>
    <property type="match status" value="1"/>
</dbReference>
<dbReference type="InterPro" id="IPR029787">
    <property type="entry name" value="Nucleotide_cyclase"/>
</dbReference>
<dbReference type="Gene3D" id="1.25.40.10">
    <property type="entry name" value="Tetratricopeptide repeat domain"/>
    <property type="match status" value="1"/>
</dbReference>
<dbReference type="AlphaFoldDB" id="A0A318EI51"/>
<dbReference type="CDD" id="cd07302">
    <property type="entry name" value="CHD"/>
    <property type="match status" value="1"/>
</dbReference>
<reference evidence="4 5" key="1">
    <citation type="submission" date="2018-04" db="EMBL/GenBank/DDBJ databases">
        <title>Genomic Encyclopedia of Type Strains, Phase IV (KMG-IV): sequencing the most valuable type-strain genomes for metagenomic binning, comparative biology and taxonomic classification.</title>
        <authorList>
            <person name="Goeker M."/>
        </authorList>
    </citation>
    <scope>NUCLEOTIDE SEQUENCE [LARGE SCALE GENOMIC DNA]</scope>
    <source>
        <strain evidence="4 5">DSM 104150</strain>
    </source>
</reference>
<dbReference type="Gene3D" id="3.30.70.1230">
    <property type="entry name" value="Nucleotide cyclase"/>
    <property type="match status" value="1"/>
</dbReference>